<evidence type="ECO:0000256" key="7">
    <source>
        <dbReference type="ARBA" id="ARBA00023027"/>
    </source>
</evidence>
<dbReference type="Gene3D" id="3.90.25.10">
    <property type="entry name" value="UDP-galactose 4-epimerase, domain 1"/>
    <property type="match status" value="1"/>
</dbReference>
<evidence type="ECO:0000256" key="11">
    <source>
        <dbReference type="RuleBase" id="RU366046"/>
    </source>
</evidence>
<accession>A0A1E5L9M5</accession>
<dbReference type="GO" id="GO:0003978">
    <property type="term" value="F:UDP-glucose 4-epimerase activity"/>
    <property type="evidence" value="ECO:0007669"/>
    <property type="project" value="UniProtKB-UniRule"/>
</dbReference>
<evidence type="ECO:0000256" key="9">
    <source>
        <dbReference type="ARBA" id="ARBA00023235"/>
    </source>
</evidence>
<evidence type="ECO:0000256" key="3">
    <source>
        <dbReference type="ARBA" id="ARBA00004947"/>
    </source>
</evidence>
<dbReference type="CDD" id="cd05247">
    <property type="entry name" value="UDP_G4E_1_SDR_e"/>
    <property type="match status" value="1"/>
</dbReference>
<dbReference type="STRING" id="1390249.BHU72_00200"/>
<dbReference type="InterPro" id="IPR001509">
    <property type="entry name" value="Epimerase_deHydtase"/>
</dbReference>
<comment type="subunit">
    <text evidence="11">Homodimer.</text>
</comment>
<dbReference type="InterPro" id="IPR005886">
    <property type="entry name" value="UDP_G4E"/>
</dbReference>
<dbReference type="EC" id="5.1.3.2" evidence="5 11"/>
<dbReference type="OrthoDB" id="9801785at2"/>
<evidence type="ECO:0000256" key="5">
    <source>
        <dbReference type="ARBA" id="ARBA00013189"/>
    </source>
</evidence>
<evidence type="ECO:0000256" key="2">
    <source>
        <dbReference type="ARBA" id="ARBA00001911"/>
    </source>
</evidence>
<reference evidence="13 14" key="1">
    <citation type="submission" date="2016-09" db="EMBL/GenBank/DDBJ databases">
        <title>Desulfuribacillus arsenicus sp. nov., an obligately anaerobic, dissimilatory arsenic- and antimonate-reducing bacterium isolated from anoxic sediments.</title>
        <authorList>
            <person name="Abin C.A."/>
            <person name="Hollibaugh J.T."/>
        </authorList>
    </citation>
    <scope>NUCLEOTIDE SEQUENCE [LARGE SCALE GENOMIC DNA]</scope>
    <source>
        <strain evidence="13 14">MLFW-2</strain>
    </source>
</reference>
<dbReference type="EMBL" id="MJAT01000001">
    <property type="protein sequence ID" value="OEH86734.1"/>
    <property type="molecule type" value="Genomic_DNA"/>
</dbReference>
<evidence type="ECO:0000256" key="10">
    <source>
        <dbReference type="ARBA" id="ARBA00023277"/>
    </source>
</evidence>
<evidence type="ECO:0000256" key="4">
    <source>
        <dbReference type="ARBA" id="ARBA00007637"/>
    </source>
</evidence>
<keyword evidence="8" id="KW-0299">Galactose metabolism</keyword>
<dbReference type="InterPro" id="IPR036291">
    <property type="entry name" value="NAD(P)-bd_dom_sf"/>
</dbReference>
<comment type="caution">
    <text evidence="13">The sequence shown here is derived from an EMBL/GenBank/DDBJ whole genome shotgun (WGS) entry which is preliminary data.</text>
</comment>
<sequence length="324" mass="36733">MILVVGGAGYIGSHVVKQLYKNGQDVIVFDNFKNGHREFAKWGKCFEGDLNDIHTLNQLFETNQINSVIHFAAYAYVNESVMDPQKYYLNNVMGSLNLLKAMLTHNVKEIVFSSTCATYGNPTYIPITECHIQKPINPYGWSKLMIEQVIKDYHHAYGLQYAILRYFNAAGADIEGEVGEWHEPETHLIPIILQVALEEKDSVQIFGTDYETPDGTCIRDYIHVMDLADAHIKAMNYIKGTQQSEVFNLGTGNGFSVNEVINTARSIIEKPIRVVESQRRPGDPAILIANSNKANNLLKWEPQYSDLRTIISSAWKWQQILSMK</sequence>
<dbReference type="Pfam" id="PF01370">
    <property type="entry name" value="Epimerase"/>
    <property type="match status" value="1"/>
</dbReference>
<keyword evidence="9 11" id="KW-0413">Isomerase</keyword>
<evidence type="ECO:0000256" key="8">
    <source>
        <dbReference type="ARBA" id="ARBA00023144"/>
    </source>
</evidence>
<comment type="pathway">
    <text evidence="3 11">Carbohydrate metabolism; galactose metabolism.</text>
</comment>
<comment type="catalytic activity">
    <reaction evidence="1 11">
        <text>UDP-alpha-D-glucose = UDP-alpha-D-galactose</text>
        <dbReference type="Rhea" id="RHEA:22168"/>
        <dbReference type="ChEBI" id="CHEBI:58885"/>
        <dbReference type="ChEBI" id="CHEBI:66914"/>
        <dbReference type="EC" id="5.1.3.2"/>
    </reaction>
</comment>
<keyword evidence="14" id="KW-1185">Reference proteome</keyword>
<dbReference type="NCBIfam" id="TIGR01179">
    <property type="entry name" value="galE"/>
    <property type="match status" value="1"/>
</dbReference>
<dbReference type="PANTHER" id="PTHR43725:SF53">
    <property type="entry name" value="UDP-ARABINOSE 4-EPIMERASE 1"/>
    <property type="match status" value="1"/>
</dbReference>
<dbReference type="Gene3D" id="3.40.50.720">
    <property type="entry name" value="NAD(P)-binding Rossmann-like Domain"/>
    <property type="match status" value="1"/>
</dbReference>
<evidence type="ECO:0000256" key="6">
    <source>
        <dbReference type="ARBA" id="ARBA00018569"/>
    </source>
</evidence>
<dbReference type="SUPFAM" id="SSF51735">
    <property type="entry name" value="NAD(P)-binding Rossmann-fold domains"/>
    <property type="match status" value="1"/>
</dbReference>
<dbReference type="RefSeq" id="WP_069700611.1">
    <property type="nucleotide sequence ID" value="NZ_MJAT01000001.1"/>
</dbReference>
<organism evidence="13 14">
    <name type="scientific">Desulfuribacillus stibiiarsenatis</name>
    <dbReference type="NCBI Taxonomy" id="1390249"/>
    <lineage>
        <taxon>Bacteria</taxon>
        <taxon>Bacillati</taxon>
        <taxon>Bacillota</taxon>
        <taxon>Desulfuribacillia</taxon>
        <taxon>Desulfuribacillales</taxon>
        <taxon>Desulfuribacillaceae</taxon>
        <taxon>Desulfuribacillus</taxon>
    </lineage>
</organism>
<comment type="cofactor">
    <cofactor evidence="2 11">
        <name>NAD(+)</name>
        <dbReference type="ChEBI" id="CHEBI:57540"/>
    </cofactor>
</comment>
<evidence type="ECO:0000313" key="14">
    <source>
        <dbReference type="Proteomes" id="UP000095255"/>
    </source>
</evidence>
<name>A0A1E5L9M5_9FIRM</name>
<evidence type="ECO:0000259" key="12">
    <source>
        <dbReference type="Pfam" id="PF01370"/>
    </source>
</evidence>
<dbReference type="PANTHER" id="PTHR43725">
    <property type="entry name" value="UDP-GLUCOSE 4-EPIMERASE"/>
    <property type="match status" value="1"/>
</dbReference>
<evidence type="ECO:0000313" key="13">
    <source>
        <dbReference type="EMBL" id="OEH86734.1"/>
    </source>
</evidence>
<protein>
    <recommendedName>
        <fullName evidence="6 11">UDP-glucose 4-epimerase</fullName>
        <ecNumber evidence="5 11">5.1.3.2</ecNumber>
    </recommendedName>
</protein>
<keyword evidence="7 11" id="KW-0520">NAD</keyword>
<gene>
    <name evidence="13" type="ORF">BHU72_00200</name>
</gene>
<feature type="domain" description="NAD-dependent epimerase/dehydratase" evidence="12">
    <location>
        <begin position="2"/>
        <end position="250"/>
    </location>
</feature>
<evidence type="ECO:0000256" key="1">
    <source>
        <dbReference type="ARBA" id="ARBA00000083"/>
    </source>
</evidence>
<comment type="similarity">
    <text evidence="4 11">Belongs to the NAD(P)-dependent epimerase/dehydratase family.</text>
</comment>
<dbReference type="AlphaFoldDB" id="A0A1E5L9M5"/>
<dbReference type="Proteomes" id="UP000095255">
    <property type="component" value="Unassembled WGS sequence"/>
</dbReference>
<dbReference type="UniPathway" id="UPA00214"/>
<keyword evidence="10 11" id="KW-0119">Carbohydrate metabolism</keyword>
<proteinExistence type="inferred from homology"/>
<dbReference type="GO" id="GO:0033499">
    <property type="term" value="P:galactose catabolic process via UDP-galactose, Leloir pathway"/>
    <property type="evidence" value="ECO:0007669"/>
    <property type="project" value="TreeGrafter"/>
</dbReference>